<feature type="region of interest" description="Disordered" evidence="1">
    <location>
        <begin position="46"/>
        <end position="70"/>
    </location>
</feature>
<proteinExistence type="predicted"/>
<evidence type="ECO:0000313" key="3">
    <source>
        <dbReference type="Proteomes" id="UP000783871"/>
    </source>
</evidence>
<comment type="caution">
    <text evidence="2">The sequence shown here is derived from an EMBL/GenBank/DDBJ whole genome shotgun (WGS) entry which is preliminary data.</text>
</comment>
<evidence type="ECO:0000256" key="1">
    <source>
        <dbReference type="SAM" id="MobiDB-lite"/>
    </source>
</evidence>
<name>A0ABX0Z9U0_9ACTN</name>
<reference evidence="2 3" key="1">
    <citation type="submission" date="2020-03" db="EMBL/GenBank/DDBJ databases">
        <title>WGS of actinomycetes isolated from Thailand.</title>
        <authorList>
            <person name="Thawai C."/>
        </authorList>
    </citation>
    <scope>NUCLEOTIDE SEQUENCE [LARGE SCALE GENOMIC DNA]</scope>
    <source>
        <strain evidence="2 3">HSS6-12</strain>
    </source>
</reference>
<sequence>MPGPRPGSNAYDKQRARIRDAIDDSGRRVSDRKANEVANRILQQDRGQRGVVRGDRIYGPKSEREAGDPT</sequence>
<dbReference type="Proteomes" id="UP000783871">
    <property type="component" value="Unassembled WGS sequence"/>
</dbReference>
<dbReference type="RefSeq" id="WP_168002354.1">
    <property type="nucleotide sequence ID" value="NZ_JAATEO010000020.1"/>
</dbReference>
<dbReference type="EMBL" id="JAATEO010000020">
    <property type="protein sequence ID" value="NJP33999.1"/>
    <property type="molecule type" value="Genomic_DNA"/>
</dbReference>
<feature type="compositionally biased region" description="Basic and acidic residues" evidence="1">
    <location>
        <begin position="12"/>
        <end position="34"/>
    </location>
</feature>
<protein>
    <submittedName>
        <fullName evidence="2">Phosphatidylethanolamine-binding protein</fullName>
    </submittedName>
</protein>
<accession>A0ABX0Z9U0</accession>
<gene>
    <name evidence="2" type="ORF">HCJ94_18920</name>
</gene>
<evidence type="ECO:0000313" key="2">
    <source>
        <dbReference type="EMBL" id="NJP33999.1"/>
    </source>
</evidence>
<organism evidence="2 3">
    <name type="scientific">Micromonospora thermarum</name>
    <dbReference type="NCBI Taxonomy" id="2720024"/>
    <lineage>
        <taxon>Bacteria</taxon>
        <taxon>Bacillati</taxon>
        <taxon>Actinomycetota</taxon>
        <taxon>Actinomycetes</taxon>
        <taxon>Micromonosporales</taxon>
        <taxon>Micromonosporaceae</taxon>
        <taxon>Micromonospora</taxon>
    </lineage>
</organism>
<feature type="region of interest" description="Disordered" evidence="1">
    <location>
        <begin position="1"/>
        <end position="34"/>
    </location>
</feature>
<keyword evidence="3" id="KW-1185">Reference proteome</keyword>